<dbReference type="GO" id="GO:0015074">
    <property type="term" value="P:DNA integration"/>
    <property type="evidence" value="ECO:0007669"/>
    <property type="project" value="InterPro"/>
</dbReference>
<accession>A0AAE8FQB5</accession>
<organism evidence="2 3">
    <name type="scientific">Clostridium perfringens</name>
    <dbReference type="NCBI Taxonomy" id="1502"/>
    <lineage>
        <taxon>Bacteria</taxon>
        <taxon>Bacillati</taxon>
        <taxon>Bacillota</taxon>
        <taxon>Clostridia</taxon>
        <taxon>Eubacteriales</taxon>
        <taxon>Clostridiaceae</taxon>
        <taxon>Clostridium</taxon>
    </lineage>
</organism>
<comment type="caution">
    <text evidence="2">The sequence shown here is derived from an EMBL/GenBank/DDBJ whole genome shotgun (WGS) entry which is preliminary data.</text>
</comment>
<evidence type="ECO:0000313" key="2">
    <source>
        <dbReference type="EMBL" id="RQN21333.1"/>
    </source>
</evidence>
<dbReference type="InterPro" id="IPR012337">
    <property type="entry name" value="RNaseH-like_sf"/>
</dbReference>
<gene>
    <name evidence="2" type="ORF">EHZ11_16075</name>
</gene>
<evidence type="ECO:0000259" key="1">
    <source>
        <dbReference type="Pfam" id="PF13333"/>
    </source>
</evidence>
<protein>
    <recommendedName>
        <fullName evidence="1">Integrase catalytic domain-containing protein</fullName>
    </recommendedName>
</protein>
<sequence length="56" mass="6882">MENFFGYLKSELIYQNSYQTFEELTDSIDEYIHWYNTERFQGKLNNRTPIEFRCSA</sequence>
<dbReference type="Pfam" id="PF13333">
    <property type="entry name" value="rve_2"/>
    <property type="match status" value="1"/>
</dbReference>
<dbReference type="InterPro" id="IPR001584">
    <property type="entry name" value="Integrase_cat-core"/>
</dbReference>
<reference evidence="2 3" key="1">
    <citation type="submission" date="2018-11" db="EMBL/GenBank/DDBJ databases">
        <title>Draft genome sequences of potential pathogenic Clostridium perfringens from environmental surface water in the North West Province, South Africa.</title>
        <authorList>
            <person name="Fourie J.C.J."/>
            <person name="Sanko T.J."/>
            <person name="Bezuidenhout C."/>
            <person name="Mienie C."/>
            <person name="Adeleke R."/>
        </authorList>
    </citation>
    <scope>NUCLEOTIDE SEQUENCE [LARGE SCALE GENOMIC DNA]</scope>
    <source>
        <strain evidence="2 3">SC4-C13</strain>
    </source>
</reference>
<dbReference type="AlphaFoldDB" id="A0AAE8FQB5"/>
<dbReference type="SUPFAM" id="SSF53098">
    <property type="entry name" value="Ribonuclease H-like"/>
    <property type="match status" value="1"/>
</dbReference>
<proteinExistence type="predicted"/>
<name>A0AAE8FQB5_CLOPF</name>
<dbReference type="Proteomes" id="UP000273641">
    <property type="component" value="Unassembled WGS sequence"/>
</dbReference>
<evidence type="ECO:0000313" key="3">
    <source>
        <dbReference type="Proteomes" id="UP000273641"/>
    </source>
</evidence>
<feature type="domain" description="Integrase catalytic" evidence="1">
    <location>
        <begin position="2"/>
        <end position="53"/>
    </location>
</feature>
<dbReference type="EMBL" id="RQNR01000075">
    <property type="protein sequence ID" value="RQN21333.1"/>
    <property type="molecule type" value="Genomic_DNA"/>
</dbReference>